<evidence type="ECO:0008006" key="15">
    <source>
        <dbReference type="Google" id="ProtNLM"/>
    </source>
</evidence>
<keyword evidence="3" id="KW-0547">Nucleotide-binding</keyword>
<dbReference type="InterPro" id="IPR005904">
    <property type="entry name" value="Hxn_phspho_trans"/>
</dbReference>
<feature type="domain" description="Helicase ATP-binding" evidence="10">
    <location>
        <begin position="337"/>
        <end position="524"/>
    </location>
</feature>
<dbReference type="GO" id="GO:0046872">
    <property type="term" value="F:metal ion binding"/>
    <property type="evidence" value="ECO:0007669"/>
    <property type="project" value="UniProtKB-KW"/>
</dbReference>
<dbReference type="SUPFAM" id="SSF52540">
    <property type="entry name" value="P-loop containing nucleoside triphosphate hydrolases"/>
    <property type="match status" value="2"/>
</dbReference>
<feature type="region of interest" description="Disordered" evidence="9">
    <location>
        <begin position="703"/>
        <end position="787"/>
    </location>
</feature>
<organism evidence="13 14">
    <name type="scientific">Malus domestica</name>
    <name type="common">Apple</name>
    <name type="synonym">Pyrus malus</name>
    <dbReference type="NCBI Taxonomy" id="3750"/>
    <lineage>
        <taxon>Eukaryota</taxon>
        <taxon>Viridiplantae</taxon>
        <taxon>Streptophyta</taxon>
        <taxon>Embryophyta</taxon>
        <taxon>Tracheophyta</taxon>
        <taxon>Spermatophyta</taxon>
        <taxon>Magnoliopsida</taxon>
        <taxon>eudicotyledons</taxon>
        <taxon>Gunneridae</taxon>
        <taxon>Pentapetalae</taxon>
        <taxon>rosids</taxon>
        <taxon>fabids</taxon>
        <taxon>Rosales</taxon>
        <taxon>Rosaceae</taxon>
        <taxon>Amygdaloideae</taxon>
        <taxon>Maleae</taxon>
        <taxon>Malus</taxon>
    </lineage>
</organism>
<gene>
    <name evidence="13" type="ORF">DVH24_037787</name>
</gene>
<dbReference type="InterPro" id="IPR044742">
    <property type="entry name" value="DEAD/DEAH_RhlB"/>
</dbReference>
<dbReference type="NCBIfam" id="TIGR01203">
    <property type="entry name" value="HGPRTase"/>
    <property type="match status" value="1"/>
</dbReference>
<feature type="compositionally biased region" description="Basic and acidic residues" evidence="9">
    <location>
        <begin position="766"/>
        <end position="777"/>
    </location>
</feature>
<keyword evidence="7" id="KW-0460">Magnesium</keyword>
<dbReference type="GO" id="GO:0003724">
    <property type="term" value="F:RNA helicase activity"/>
    <property type="evidence" value="ECO:0007669"/>
    <property type="project" value="InterPro"/>
</dbReference>
<keyword evidence="4" id="KW-0378">Hydrolase</keyword>
<dbReference type="Pfam" id="PF00271">
    <property type="entry name" value="Helicase_C"/>
    <property type="match status" value="1"/>
</dbReference>
<dbReference type="GO" id="GO:0016787">
    <property type="term" value="F:hydrolase activity"/>
    <property type="evidence" value="ECO:0007669"/>
    <property type="project" value="UniProtKB-KW"/>
</dbReference>
<dbReference type="GO" id="GO:0004422">
    <property type="term" value="F:hypoxanthine phosphoribosyltransferase activity"/>
    <property type="evidence" value="ECO:0007669"/>
    <property type="project" value="InterPro"/>
</dbReference>
<dbReference type="CDD" id="cd18787">
    <property type="entry name" value="SF2_C_DEAD"/>
    <property type="match status" value="1"/>
</dbReference>
<accession>A0A498JWG1</accession>
<feature type="domain" description="Helicase C-terminal" evidence="11">
    <location>
        <begin position="549"/>
        <end position="715"/>
    </location>
</feature>
<dbReference type="Gene3D" id="3.40.50.300">
    <property type="entry name" value="P-loop containing nucleotide triphosphate hydrolases"/>
    <property type="match status" value="2"/>
</dbReference>
<keyword evidence="14" id="KW-1185">Reference proteome</keyword>
<keyword evidence="5" id="KW-0347">Helicase</keyword>
<dbReference type="PROSITE" id="PS51195">
    <property type="entry name" value="Q_MOTIF"/>
    <property type="match status" value="1"/>
</dbReference>
<dbReference type="SMART" id="SM00490">
    <property type="entry name" value="HELICc"/>
    <property type="match status" value="1"/>
</dbReference>
<feature type="short sequence motif" description="Q motif" evidence="8">
    <location>
        <begin position="306"/>
        <end position="334"/>
    </location>
</feature>
<dbReference type="PROSITE" id="PS51194">
    <property type="entry name" value="HELICASE_CTER"/>
    <property type="match status" value="1"/>
</dbReference>
<evidence type="ECO:0000259" key="11">
    <source>
        <dbReference type="PROSITE" id="PS51194"/>
    </source>
</evidence>
<feature type="region of interest" description="Disordered" evidence="9">
    <location>
        <begin position="269"/>
        <end position="306"/>
    </location>
</feature>
<dbReference type="PROSITE" id="PS51192">
    <property type="entry name" value="HELICASE_ATP_BIND_1"/>
    <property type="match status" value="1"/>
</dbReference>
<dbReference type="InterPro" id="IPR029057">
    <property type="entry name" value="PRTase-like"/>
</dbReference>
<evidence type="ECO:0000256" key="2">
    <source>
        <dbReference type="ARBA" id="ARBA00022723"/>
    </source>
</evidence>
<evidence type="ECO:0000256" key="8">
    <source>
        <dbReference type="PROSITE-ProRule" id="PRU00552"/>
    </source>
</evidence>
<feature type="compositionally biased region" description="Low complexity" evidence="9">
    <location>
        <begin position="715"/>
        <end position="765"/>
    </location>
</feature>
<evidence type="ECO:0000259" key="12">
    <source>
        <dbReference type="PROSITE" id="PS51195"/>
    </source>
</evidence>
<dbReference type="SMART" id="SM00487">
    <property type="entry name" value="DEXDc"/>
    <property type="match status" value="1"/>
</dbReference>
<evidence type="ECO:0000256" key="5">
    <source>
        <dbReference type="ARBA" id="ARBA00022806"/>
    </source>
</evidence>
<dbReference type="Gene3D" id="3.40.50.2020">
    <property type="match status" value="1"/>
</dbReference>
<dbReference type="CDD" id="cd00268">
    <property type="entry name" value="DEADc"/>
    <property type="match status" value="1"/>
</dbReference>
<evidence type="ECO:0000256" key="7">
    <source>
        <dbReference type="ARBA" id="ARBA00022842"/>
    </source>
</evidence>
<dbReference type="GO" id="GO:0003676">
    <property type="term" value="F:nucleic acid binding"/>
    <property type="evidence" value="ECO:0007669"/>
    <property type="project" value="InterPro"/>
</dbReference>
<dbReference type="Pfam" id="PF00270">
    <property type="entry name" value="DEAD"/>
    <property type="match status" value="1"/>
</dbReference>
<reference evidence="13 14" key="1">
    <citation type="submission" date="2018-10" db="EMBL/GenBank/DDBJ databases">
        <title>A high-quality apple genome assembly.</title>
        <authorList>
            <person name="Hu J."/>
        </authorList>
    </citation>
    <scope>NUCLEOTIDE SEQUENCE [LARGE SCALE GENOMIC DNA]</scope>
    <source>
        <strain evidence="14">cv. HFTH1</strain>
        <tissue evidence="13">Young leaf</tissue>
    </source>
</reference>
<keyword evidence="2" id="KW-0479">Metal-binding</keyword>
<evidence type="ECO:0000313" key="14">
    <source>
        <dbReference type="Proteomes" id="UP000290289"/>
    </source>
</evidence>
<evidence type="ECO:0000259" key="10">
    <source>
        <dbReference type="PROSITE" id="PS51192"/>
    </source>
</evidence>
<dbReference type="CDD" id="cd06223">
    <property type="entry name" value="PRTases_typeI"/>
    <property type="match status" value="1"/>
</dbReference>
<feature type="compositionally biased region" description="Polar residues" evidence="9">
    <location>
        <begin position="778"/>
        <end position="787"/>
    </location>
</feature>
<evidence type="ECO:0000313" key="13">
    <source>
        <dbReference type="EMBL" id="RXI00239.1"/>
    </source>
</evidence>
<evidence type="ECO:0000256" key="3">
    <source>
        <dbReference type="ARBA" id="ARBA00022741"/>
    </source>
</evidence>
<comment type="pathway">
    <text evidence="1">Pyrimidine metabolism; CTP biosynthesis via salvage pathway; CTP from cytidine: step 1/3.</text>
</comment>
<dbReference type="SUPFAM" id="SSF53271">
    <property type="entry name" value="PRTase-like"/>
    <property type="match status" value="1"/>
</dbReference>
<keyword evidence="6" id="KW-0067">ATP-binding</keyword>
<dbReference type="PANTHER" id="PTHR47960">
    <property type="entry name" value="DEAD-BOX ATP-DEPENDENT RNA HELICASE 50"/>
    <property type="match status" value="1"/>
</dbReference>
<evidence type="ECO:0000256" key="4">
    <source>
        <dbReference type="ARBA" id="ARBA00022801"/>
    </source>
</evidence>
<evidence type="ECO:0000256" key="1">
    <source>
        <dbReference type="ARBA" id="ARBA00004784"/>
    </source>
</evidence>
<dbReference type="GO" id="GO:0005524">
    <property type="term" value="F:ATP binding"/>
    <property type="evidence" value="ECO:0007669"/>
    <property type="project" value="UniProtKB-KW"/>
</dbReference>
<dbReference type="InterPro" id="IPR027417">
    <property type="entry name" value="P-loop_NTPase"/>
</dbReference>
<dbReference type="InterPro" id="IPR014001">
    <property type="entry name" value="Helicase_ATP-bd"/>
</dbReference>
<dbReference type="InterPro" id="IPR014014">
    <property type="entry name" value="RNA_helicase_DEAD_Q_motif"/>
</dbReference>
<dbReference type="STRING" id="3750.A0A498JWG1"/>
<dbReference type="EMBL" id="RDQH01000331">
    <property type="protein sequence ID" value="RXI00239.1"/>
    <property type="molecule type" value="Genomic_DNA"/>
</dbReference>
<dbReference type="FunFam" id="3.40.50.2020:FF:000057">
    <property type="entry name" value="Hypoxanthine phosphoribosyltransferase"/>
    <property type="match status" value="1"/>
</dbReference>
<protein>
    <recommendedName>
        <fullName evidence="15">Hypoxanthine phosphoribosyltransferase</fullName>
    </recommendedName>
</protein>
<comment type="caution">
    <text evidence="13">The sequence shown here is derived from an EMBL/GenBank/DDBJ whole genome shotgun (WGS) entry which is preliminary data.</text>
</comment>
<dbReference type="Pfam" id="PF00156">
    <property type="entry name" value="Pribosyltran"/>
    <property type="match status" value="1"/>
</dbReference>
<dbReference type="InterPro" id="IPR000836">
    <property type="entry name" value="PRTase_dom"/>
</dbReference>
<proteinExistence type="predicted"/>
<name>A0A498JWG1_MALDO</name>
<feature type="domain" description="DEAD-box RNA helicase Q" evidence="12">
    <location>
        <begin position="306"/>
        <end position="334"/>
    </location>
</feature>
<dbReference type="GO" id="GO:0006166">
    <property type="term" value="P:purine ribonucleoside salvage"/>
    <property type="evidence" value="ECO:0007669"/>
    <property type="project" value="InterPro"/>
</dbReference>
<dbReference type="InterPro" id="IPR001650">
    <property type="entry name" value="Helicase_C-like"/>
</dbReference>
<evidence type="ECO:0000256" key="9">
    <source>
        <dbReference type="SAM" id="MobiDB-lite"/>
    </source>
</evidence>
<dbReference type="AlphaFoldDB" id="A0A498JWG1"/>
<feature type="compositionally biased region" description="Basic and acidic residues" evidence="9">
    <location>
        <begin position="288"/>
        <end position="298"/>
    </location>
</feature>
<dbReference type="InterPro" id="IPR011545">
    <property type="entry name" value="DEAD/DEAH_box_helicase_dom"/>
</dbReference>
<dbReference type="Proteomes" id="UP000290289">
    <property type="component" value="Chromosome 5"/>
</dbReference>
<evidence type="ECO:0000256" key="6">
    <source>
        <dbReference type="ARBA" id="ARBA00022840"/>
    </source>
</evidence>
<sequence>MSLDSHIERVLWTPDQIATRVFDLAAQISADLSPFSEPPAPALVGVATGAFLFLADLARQIPLPVTVDFIRAESYGSGTQSNGFPTISFDLKLDVTGRHVVLVEDIVDTGTTIAHLIAHMESKGASSVSVCTFLDKPSRRKVDFQLLSKGKFYRGFECPDYFVVGYGMDFAERYRNLPYIGVLKPELYKTLLTFSFSSNLFALSRLPAAKCFSLIKPTRVLTGFRPLCTATATTTTASPASAVDFEDEEVQPLKHSLLLERLRLRHLKSNAKPQARTGGGNSIGDAQRQSDEGLGRSESRKKREVGSFGELGVSEEVMAAVREMGIEVPTEIQCIGIPAVLEGKTVVLGSHTGSGKTLAYMLPLAQLLRRDEAENGIQMKPRRPRAVVLCPTRELSEQVFRVSKFVSHHARFRSTMVSGGGRLRPQEDSLNNPIEMVVGTPGRVLQHIEDGNLVYGDIKYLVLDEADTMFDRGFGPDIRKFLVPLKHRASKPGGQGFQTVLVSATMTKAVQNLIDEEFQGILHLRTSSLHKKIASARHDFVKISGSENKLESLLQVLEPSLAKGNRVMVFCNTLSSSRAVDHFLNENQISTVNYHGEVPAEQRVENLKRFKSNDGDCPTLVCTDLAARGLDLDVDHIDYLHRTGRTARMGAKGKVTSLVAKKNLMLANRIEEAIKKNESLESLSVDSVKRDIARLRITPQNGKLVRVSNQKNKSRPAFAPAKSAKPSFQSSKSVKPSRASSSKRAPSNASNSRKAPSNASSSRKASFSEKRQTEGRRSSTVKSTPSKLSVVGFRGRASWSNKRESRATMNHQRSQIALCKLLFRHFSNPSPKLFSLNSISTSPAQRVSDSPPLPKPHILLNTPATNSHRFIHPALSISATQFAARRNVRQFSGGSDEFDQNQVVDTINLKFAEAREEIEMAMESKETVYFDEEAECARDSVKEVLELYEDLLAKVPESNKAALQRSMGLKIEQLKAELQQLNE</sequence>